<dbReference type="InterPro" id="IPR021944">
    <property type="entry name" value="DUF3560"/>
</dbReference>
<evidence type="ECO:0000313" key="3">
    <source>
        <dbReference type="Proteomes" id="UP000581206"/>
    </source>
</evidence>
<evidence type="ECO:0000313" key="2">
    <source>
        <dbReference type="EMBL" id="NKY24403.1"/>
    </source>
</evidence>
<dbReference type="Proteomes" id="UP000581206">
    <property type="component" value="Unassembled WGS sequence"/>
</dbReference>
<gene>
    <name evidence="2" type="ORF">HGA03_17215</name>
</gene>
<protein>
    <submittedName>
        <fullName evidence="2">DUF3560 domain-containing protein</fullName>
    </submittedName>
</protein>
<dbReference type="Pfam" id="PF12083">
    <property type="entry name" value="DUF3560"/>
    <property type="match status" value="1"/>
</dbReference>
<feature type="region of interest" description="Disordered" evidence="1">
    <location>
        <begin position="290"/>
        <end position="313"/>
    </location>
</feature>
<dbReference type="EMBL" id="JAAXOX010000014">
    <property type="protein sequence ID" value="NKY24403.1"/>
    <property type="molecule type" value="Genomic_DNA"/>
</dbReference>
<feature type="compositionally biased region" description="Polar residues" evidence="1">
    <location>
        <begin position="302"/>
        <end position="313"/>
    </location>
</feature>
<reference evidence="2 3" key="1">
    <citation type="submission" date="2020-04" db="EMBL/GenBank/DDBJ databases">
        <title>MicrobeNet Type strains.</title>
        <authorList>
            <person name="Nicholson A.C."/>
        </authorList>
    </citation>
    <scope>NUCLEOTIDE SEQUENCE [LARGE SCALE GENOMIC DNA]</scope>
    <source>
        <strain evidence="2 3">ATCC BAA-788</strain>
    </source>
</reference>
<proteinExistence type="predicted"/>
<sequence length="313" mass="34487">MSALTITHTRAEGTVLEGTAAGDGAAGILTACGWRWSRDRGTWYVPRSRDQHARHDLIEATRSQLQRAGHDVEVHVDEQPRDFADIEVDLLARRRARAAALKRRAVTAKARADAAAGAEEAAVRALPPAGEPIKIGHHSENRHRRSMDRAHRATGKRIAADDRARELERQAQAATQSVAARYAPRPVAARIDRLDAELRQKLRALARLEAGEPGTVDARTRSLLQEQIALLEQELEHWTATRAAQIADGLAVDYGPHNVRPGDQVQISGHWYRAVRANRATVTVDMAGGRRTATAPWRNVTDHNPANQQQEDA</sequence>
<comment type="caution">
    <text evidence="2">The sequence shown here is derived from an EMBL/GenBank/DDBJ whole genome shotgun (WGS) entry which is preliminary data.</text>
</comment>
<dbReference type="RefSeq" id="WP_168631517.1">
    <property type="nucleotide sequence ID" value="NZ_BONL01000019.1"/>
</dbReference>
<organism evidence="2 3">
    <name type="scientific">Cellulomonas denverensis</name>
    <dbReference type="NCBI Taxonomy" id="264297"/>
    <lineage>
        <taxon>Bacteria</taxon>
        <taxon>Bacillati</taxon>
        <taxon>Actinomycetota</taxon>
        <taxon>Actinomycetes</taxon>
        <taxon>Micrococcales</taxon>
        <taxon>Cellulomonadaceae</taxon>
        <taxon>Cellulomonas</taxon>
    </lineage>
</organism>
<keyword evidence="3" id="KW-1185">Reference proteome</keyword>
<name>A0A7X6KYD3_9CELL</name>
<dbReference type="AlphaFoldDB" id="A0A7X6KYD3"/>
<evidence type="ECO:0000256" key="1">
    <source>
        <dbReference type="SAM" id="MobiDB-lite"/>
    </source>
</evidence>
<feature type="region of interest" description="Disordered" evidence="1">
    <location>
        <begin position="125"/>
        <end position="159"/>
    </location>
</feature>
<accession>A0A7X6KYD3</accession>